<proteinExistence type="predicted"/>
<dbReference type="InterPro" id="IPR002893">
    <property type="entry name" value="Znf_MYND"/>
</dbReference>
<dbReference type="HOGENOM" id="CLU_021727_4_1_1"/>
<feature type="domain" description="SET" evidence="5">
    <location>
        <begin position="177"/>
        <end position="445"/>
    </location>
</feature>
<dbReference type="PROSITE" id="PS01360">
    <property type="entry name" value="ZF_MYND_1"/>
    <property type="match status" value="1"/>
</dbReference>
<feature type="domain" description="MYND-type" evidence="6">
    <location>
        <begin position="222"/>
        <end position="262"/>
    </location>
</feature>
<evidence type="ECO:0000256" key="3">
    <source>
        <dbReference type="ARBA" id="ARBA00022833"/>
    </source>
</evidence>
<dbReference type="AlphaFoldDB" id="B0WHC9"/>
<dbReference type="Gene3D" id="1.25.40.10">
    <property type="entry name" value="Tetratricopeptide repeat domain"/>
    <property type="match status" value="1"/>
</dbReference>
<evidence type="ECO:0000313" key="8">
    <source>
        <dbReference type="EnsemblMetazoa" id="CPIJ006638-PA"/>
    </source>
</evidence>
<keyword evidence="3" id="KW-0862">Zinc</keyword>
<dbReference type="EMBL" id="DS231934">
    <property type="protein sequence ID" value="EDS27635.1"/>
    <property type="molecule type" value="Genomic_DNA"/>
</dbReference>
<keyword evidence="9" id="KW-1185">Reference proteome</keyword>
<protein>
    <recommendedName>
        <fullName evidence="10">SET and MYND domain-containing protein 4</fullName>
    </recommendedName>
</protein>
<evidence type="ECO:0000313" key="7">
    <source>
        <dbReference type="EMBL" id="EDS27635.1"/>
    </source>
</evidence>
<name>B0WHC9_CULQU</name>
<reference evidence="8" key="2">
    <citation type="submission" date="2020-05" db="UniProtKB">
        <authorList>
            <consortium name="EnsemblMetazoa"/>
        </authorList>
    </citation>
    <scope>IDENTIFICATION</scope>
    <source>
        <strain evidence="8">JHB</strain>
    </source>
</reference>
<keyword evidence="2 4" id="KW-0863">Zinc-finger</keyword>
<dbReference type="Pfam" id="PF00856">
    <property type="entry name" value="SET"/>
    <property type="match status" value="1"/>
</dbReference>
<dbReference type="VEuPathDB" id="VectorBase:CQUJHB017500"/>
<dbReference type="Gene3D" id="1.10.220.160">
    <property type="match status" value="1"/>
</dbReference>
<accession>B0WHC9</accession>
<evidence type="ECO:0008006" key="10">
    <source>
        <dbReference type="Google" id="ProtNLM"/>
    </source>
</evidence>
<dbReference type="eggNOG" id="KOG2084">
    <property type="taxonomic scope" value="Eukaryota"/>
</dbReference>
<dbReference type="GO" id="GO:0008757">
    <property type="term" value="F:S-adenosylmethionine-dependent methyltransferase activity"/>
    <property type="evidence" value="ECO:0007669"/>
    <property type="project" value="UniProtKB-ARBA"/>
</dbReference>
<dbReference type="InParanoid" id="B0WHC9"/>
<dbReference type="Proteomes" id="UP000002320">
    <property type="component" value="Unassembled WGS sequence"/>
</dbReference>
<dbReference type="SUPFAM" id="SSF82199">
    <property type="entry name" value="SET domain"/>
    <property type="match status" value="1"/>
</dbReference>
<dbReference type="PROSITE" id="PS50280">
    <property type="entry name" value="SET"/>
    <property type="match status" value="1"/>
</dbReference>
<evidence type="ECO:0000313" key="9">
    <source>
        <dbReference type="Proteomes" id="UP000002320"/>
    </source>
</evidence>
<dbReference type="Gene3D" id="6.10.140.2220">
    <property type="match status" value="1"/>
</dbReference>
<dbReference type="InterPro" id="IPR001214">
    <property type="entry name" value="SET_dom"/>
</dbReference>
<dbReference type="KEGG" id="cqu:CpipJ_CPIJ006638"/>
<dbReference type="EnsemblMetazoa" id="CPIJ006638-RA">
    <property type="protein sequence ID" value="CPIJ006638-PA"/>
    <property type="gene ID" value="CPIJ006638"/>
</dbReference>
<evidence type="ECO:0000256" key="2">
    <source>
        <dbReference type="ARBA" id="ARBA00022771"/>
    </source>
</evidence>
<dbReference type="PANTHER" id="PTHR47111">
    <property type="entry name" value="BCDNA.LD29892"/>
    <property type="match status" value="1"/>
</dbReference>
<dbReference type="Pfam" id="PF01753">
    <property type="entry name" value="zf-MYND"/>
    <property type="match status" value="1"/>
</dbReference>
<dbReference type="OrthoDB" id="62495at2759"/>
<keyword evidence="1" id="KW-0479">Metal-binding</keyword>
<evidence type="ECO:0000256" key="4">
    <source>
        <dbReference type="PROSITE-ProRule" id="PRU00134"/>
    </source>
</evidence>
<dbReference type="SUPFAM" id="SSF144232">
    <property type="entry name" value="HIT/MYND zinc finger-like"/>
    <property type="match status" value="1"/>
</dbReference>
<organism>
    <name type="scientific">Culex quinquefasciatus</name>
    <name type="common">Southern house mosquito</name>
    <name type="synonym">Culex pungens</name>
    <dbReference type="NCBI Taxonomy" id="7176"/>
    <lineage>
        <taxon>Eukaryota</taxon>
        <taxon>Metazoa</taxon>
        <taxon>Ecdysozoa</taxon>
        <taxon>Arthropoda</taxon>
        <taxon>Hexapoda</taxon>
        <taxon>Insecta</taxon>
        <taxon>Pterygota</taxon>
        <taxon>Neoptera</taxon>
        <taxon>Endopterygota</taxon>
        <taxon>Diptera</taxon>
        <taxon>Nematocera</taxon>
        <taxon>Culicoidea</taxon>
        <taxon>Culicidae</taxon>
        <taxon>Culicinae</taxon>
        <taxon>Culicini</taxon>
        <taxon>Culex</taxon>
        <taxon>Culex</taxon>
    </lineage>
</organism>
<dbReference type="InterPro" id="IPR011990">
    <property type="entry name" value="TPR-like_helical_dom_sf"/>
</dbReference>
<dbReference type="SUPFAM" id="SSF48452">
    <property type="entry name" value="TPR-like"/>
    <property type="match status" value="1"/>
</dbReference>
<dbReference type="VEuPathDB" id="VectorBase:CPIJ006638"/>
<evidence type="ECO:0000256" key="1">
    <source>
        <dbReference type="ARBA" id="ARBA00022723"/>
    </source>
</evidence>
<evidence type="ECO:0000259" key="5">
    <source>
        <dbReference type="PROSITE" id="PS50280"/>
    </source>
</evidence>
<sequence length="560" mass="63938">MEEEYGHFPKNAIGTMIRKMLTMLDEHEIGPKLSVCYNFVLKHEALLTNVPEPVKNNDRAVQLRQQGNRLYQAKRYEKALEKYNESICYAEAGSDQLAMGYANRSAIYFEQGEYEFALLNILLARDHNYPEKLREKLDTREKNCRLKIGEGLAKDNVPCPRLGINVEINPKIPCLAKGIAMKQYSGSGRGLVAERNFKAGDVILNEKAILSVVAVAFKYLYCSRCGIPNQHSLIPCPNCVHCMYCSEECLAEDSRMAHRYECSFGAQMANIAYDGSNLATKLFFYGLTLFNNDLDQMMKYCEKNSMIGADPFKLDHRNYDPLEEFKIFHETKLHLSPYIEVSFRLCAAATYYVLLKQPSIKALVTTKAQKRSLLNCLYLYQRVAMYFAWERKSPPDCTVTGLLSYGKLVNHSCNPNAMILYDYGQIKCILIRPVRKGQQITISLGPAWFVIGNQQASDLSFTCQCEVCLYGRVGEWIKTGKALPAKALKDLELCTEVMLNEKINDAAKLNAYQQIIQRYDQYLPNMDMSYHLRMYYHKLTQAIMKENIQLNRAKVAAAVV</sequence>
<dbReference type="GO" id="GO:0008276">
    <property type="term" value="F:protein methyltransferase activity"/>
    <property type="evidence" value="ECO:0007669"/>
    <property type="project" value="UniProtKB-ARBA"/>
</dbReference>
<dbReference type="PROSITE" id="PS50865">
    <property type="entry name" value="ZF_MYND_2"/>
    <property type="match status" value="1"/>
</dbReference>
<dbReference type="InterPro" id="IPR046341">
    <property type="entry name" value="SET_dom_sf"/>
</dbReference>
<gene>
    <name evidence="8" type="primary">6038291</name>
    <name evidence="7" type="ORF">CpipJ_CPIJ006638</name>
</gene>
<dbReference type="PANTHER" id="PTHR47111:SF1">
    <property type="entry name" value="SET AND MYND DOMAIN-CONTAINING PROTEIN 4"/>
    <property type="match status" value="1"/>
</dbReference>
<evidence type="ECO:0000259" key="6">
    <source>
        <dbReference type="PROSITE" id="PS50865"/>
    </source>
</evidence>
<dbReference type="GO" id="GO:0008270">
    <property type="term" value="F:zinc ion binding"/>
    <property type="evidence" value="ECO:0007669"/>
    <property type="project" value="UniProtKB-KW"/>
</dbReference>
<reference evidence="7" key="1">
    <citation type="submission" date="2007-03" db="EMBL/GenBank/DDBJ databases">
        <title>Annotation of Culex pipiens quinquefasciatus.</title>
        <authorList>
            <consortium name="The Broad Institute Genome Sequencing Platform"/>
            <person name="Atkinson P.W."/>
            <person name="Hemingway J."/>
            <person name="Christensen B.M."/>
            <person name="Higgs S."/>
            <person name="Kodira C."/>
            <person name="Hannick L."/>
            <person name="Megy K."/>
            <person name="O'Leary S."/>
            <person name="Pearson M."/>
            <person name="Haas B.J."/>
            <person name="Mauceli E."/>
            <person name="Wortman J.R."/>
            <person name="Lee N.H."/>
            <person name="Guigo R."/>
            <person name="Stanke M."/>
            <person name="Alvarado L."/>
            <person name="Amedeo P."/>
            <person name="Antoine C.H."/>
            <person name="Arensburger P."/>
            <person name="Bidwell S.L."/>
            <person name="Crawford M."/>
            <person name="Camaro F."/>
            <person name="Devon K."/>
            <person name="Engels R."/>
            <person name="Hammond M."/>
            <person name="Howarth C."/>
            <person name="Koehrsen M."/>
            <person name="Lawson D."/>
            <person name="Montgomery P."/>
            <person name="Nene V."/>
            <person name="Nusbaum C."/>
            <person name="Puiu D."/>
            <person name="Romero-Severson J."/>
            <person name="Severson D.W."/>
            <person name="Shumway M."/>
            <person name="Sisk P."/>
            <person name="Stolte C."/>
            <person name="Zeng Q."/>
            <person name="Eisenstadt E."/>
            <person name="Fraser-Liggett C."/>
            <person name="Strausberg R."/>
            <person name="Galagan J."/>
            <person name="Birren B."/>
            <person name="Collins F.H."/>
        </authorList>
    </citation>
    <scope>NUCLEOTIDE SEQUENCE [LARGE SCALE GENOMIC DNA]</scope>
    <source>
        <strain evidence="7">JHB</strain>
    </source>
</reference>
<dbReference type="OMA" id="NCASAFI"/>
<dbReference type="GO" id="GO:0008170">
    <property type="term" value="F:N-methyltransferase activity"/>
    <property type="evidence" value="ECO:0007669"/>
    <property type="project" value="UniProtKB-ARBA"/>
</dbReference>
<dbReference type="Gene3D" id="2.170.270.10">
    <property type="entry name" value="SET domain"/>
    <property type="match status" value="1"/>
</dbReference>